<evidence type="ECO:0000313" key="3">
    <source>
        <dbReference type="Proteomes" id="UP001469553"/>
    </source>
</evidence>
<name>A0ABV0YEU2_9TELE</name>
<organism evidence="2 3">
    <name type="scientific">Ameca splendens</name>
    <dbReference type="NCBI Taxonomy" id="208324"/>
    <lineage>
        <taxon>Eukaryota</taxon>
        <taxon>Metazoa</taxon>
        <taxon>Chordata</taxon>
        <taxon>Craniata</taxon>
        <taxon>Vertebrata</taxon>
        <taxon>Euteleostomi</taxon>
        <taxon>Actinopterygii</taxon>
        <taxon>Neopterygii</taxon>
        <taxon>Teleostei</taxon>
        <taxon>Neoteleostei</taxon>
        <taxon>Acanthomorphata</taxon>
        <taxon>Ovalentaria</taxon>
        <taxon>Atherinomorphae</taxon>
        <taxon>Cyprinodontiformes</taxon>
        <taxon>Goodeidae</taxon>
        <taxon>Ameca</taxon>
    </lineage>
</organism>
<reference evidence="2 3" key="1">
    <citation type="submission" date="2021-06" db="EMBL/GenBank/DDBJ databases">
        <authorList>
            <person name="Palmer J.M."/>
        </authorList>
    </citation>
    <scope>NUCLEOTIDE SEQUENCE [LARGE SCALE GENOMIC DNA]</scope>
    <source>
        <strain evidence="2 3">AS_MEX2019</strain>
        <tissue evidence="2">Muscle</tissue>
    </source>
</reference>
<dbReference type="EMBL" id="JAHRIP010030168">
    <property type="protein sequence ID" value="MEQ2292334.1"/>
    <property type="molecule type" value="Genomic_DNA"/>
</dbReference>
<sequence>MVASLITNSTAKLGPSFFLFSPPSLQLSNPAGLCSPQPLYNQPPFPAPPPCPATNRSVARRLEGLSLLPPPPLALHTHILKLRGERGAVLHTGRSGRGGRGGGGEKRKGGGFMRSSWVTKAHRRGATRCTRNCECDEQKIRNAGMKL</sequence>
<accession>A0ABV0YEU2</accession>
<dbReference type="Proteomes" id="UP001469553">
    <property type="component" value="Unassembled WGS sequence"/>
</dbReference>
<comment type="caution">
    <text evidence="2">The sequence shown here is derived from an EMBL/GenBank/DDBJ whole genome shotgun (WGS) entry which is preliminary data.</text>
</comment>
<gene>
    <name evidence="2" type="ORF">AMECASPLE_022139</name>
</gene>
<feature type="region of interest" description="Disordered" evidence="1">
    <location>
        <begin position="90"/>
        <end position="112"/>
    </location>
</feature>
<protein>
    <submittedName>
        <fullName evidence="2">Uncharacterized protein</fullName>
    </submittedName>
</protein>
<evidence type="ECO:0000256" key="1">
    <source>
        <dbReference type="SAM" id="MobiDB-lite"/>
    </source>
</evidence>
<keyword evidence="3" id="KW-1185">Reference proteome</keyword>
<evidence type="ECO:0000313" key="2">
    <source>
        <dbReference type="EMBL" id="MEQ2292334.1"/>
    </source>
</evidence>
<proteinExistence type="predicted"/>